<evidence type="ECO:0000313" key="2">
    <source>
        <dbReference type="EMBL" id="MCG6659939.1"/>
    </source>
</evidence>
<dbReference type="EMBL" id="JACEFT010000047">
    <property type="protein sequence ID" value="MBA2781115.1"/>
    <property type="molecule type" value="Genomic_DNA"/>
</dbReference>
<dbReference type="EMBL" id="JABFUB010000001">
    <property type="protein sequence ID" value="MCG6659939.1"/>
    <property type="molecule type" value="Genomic_DNA"/>
</dbReference>
<sequence length="199" mass="22676">MSQTLTLPASVRDYMLKPGVRTAVDHLLEQKQDHFPIDLQWESMLDYHDGLLMAAKVRRDYVASLHSAWGMIWKEVLVSEGYVREVPFADYYQEALPAPKMIWDDALYRFYSLPGRKDAWLYTAVALTPSDGLVAYIAAEDESEKNLLAEDIVRLQCWIPDEADYWRSKRGAAKVHSDGVVDVSALITAAREVLSILRI</sequence>
<reference evidence="1 3" key="2">
    <citation type="submission" date="2020-07" db="EMBL/GenBank/DDBJ databases">
        <title>Identification of Halomonas strains.</title>
        <authorList>
            <person name="Xiao Z."/>
            <person name="Shen J."/>
        </authorList>
    </citation>
    <scope>NUCLEOTIDE SEQUENCE [LARGE SCALE GENOMIC DNA]</scope>
    <source>
        <strain evidence="1 3">DSM 17331</strain>
    </source>
</reference>
<name>A0A7V9W511_9GAMM</name>
<comment type="caution">
    <text evidence="1">The sequence shown here is derived from an EMBL/GenBank/DDBJ whole genome shotgun (WGS) entry which is preliminary data.</text>
</comment>
<evidence type="ECO:0000313" key="3">
    <source>
        <dbReference type="Proteomes" id="UP000518091"/>
    </source>
</evidence>
<protein>
    <submittedName>
        <fullName evidence="1">Uncharacterized protein</fullName>
    </submittedName>
</protein>
<proteinExistence type="predicted"/>
<organism evidence="1 3">
    <name type="scientific">Billgrantia kenyensis</name>
    <dbReference type="NCBI Taxonomy" id="321266"/>
    <lineage>
        <taxon>Bacteria</taxon>
        <taxon>Pseudomonadati</taxon>
        <taxon>Pseudomonadota</taxon>
        <taxon>Gammaproteobacteria</taxon>
        <taxon>Oceanospirillales</taxon>
        <taxon>Halomonadaceae</taxon>
        <taxon>Billgrantia</taxon>
    </lineage>
</organism>
<accession>A0A7V9W511</accession>
<dbReference type="Proteomes" id="UP000518091">
    <property type="component" value="Unassembled WGS sequence"/>
</dbReference>
<evidence type="ECO:0000313" key="4">
    <source>
        <dbReference type="Proteomes" id="UP000814353"/>
    </source>
</evidence>
<dbReference type="AlphaFoldDB" id="A0A7V9W511"/>
<keyword evidence="4" id="KW-1185">Reference proteome</keyword>
<reference evidence="2 4" key="1">
    <citation type="submission" date="2020-05" db="EMBL/GenBank/DDBJ databases">
        <title>Comparative genomic analysis of denitrifying bacteria from Halomonas genus.</title>
        <authorList>
            <person name="Wang L."/>
            <person name="Shao Z."/>
        </authorList>
    </citation>
    <scope>NUCLEOTIDE SEQUENCE [LARGE SCALE GENOMIC DNA]</scope>
    <source>
        <strain evidence="2 4">DSM 17331</strain>
    </source>
</reference>
<evidence type="ECO:0000313" key="1">
    <source>
        <dbReference type="EMBL" id="MBA2781115.1"/>
    </source>
</evidence>
<dbReference type="RefSeq" id="WP_181516987.1">
    <property type="nucleotide sequence ID" value="NZ_JABFUB010000001.1"/>
</dbReference>
<dbReference type="Proteomes" id="UP000814353">
    <property type="component" value="Unassembled WGS sequence"/>
</dbReference>
<gene>
    <name evidence="1" type="ORF">H1D44_19760</name>
    <name evidence="2" type="ORF">HOP48_00025</name>
</gene>